<protein>
    <submittedName>
        <fullName evidence="1">Uncharacterized protein</fullName>
    </submittedName>
</protein>
<name>A0AAD7VTR7_9ASCO</name>
<dbReference type="EMBL" id="JARPMG010000004">
    <property type="protein sequence ID" value="KAJ8101004.1"/>
    <property type="molecule type" value="Genomic_DNA"/>
</dbReference>
<evidence type="ECO:0000313" key="1">
    <source>
        <dbReference type="EMBL" id="KAJ8101004.1"/>
    </source>
</evidence>
<organism evidence="1 2">
    <name type="scientific">Lipomyces tetrasporus</name>
    <dbReference type="NCBI Taxonomy" id="54092"/>
    <lineage>
        <taxon>Eukaryota</taxon>
        <taxon>Fungi</taxon>
        <taxon>Dikarya</taxon>
        <taxon>Ascomycota</taxon>
        <taxon>Saccharomycotina</taxon>
        <taxon>Lipomycetes</taxon>
        <taxon>Lipomycetales</taxon>
        <taxon>Lipomycetaceae</taxon>
        <taxon>Lipomyces</taxon>
    </lineage>
</organism>
<keyword evidence="2" id="KW-1185">Reference proteome</keyword>
<dbReference type="Proteomes" id="UP001217417">
    <property type="component" value="Unassembled WGS sequence"/>
</dbReference>
<comment type="caution">
    <text evidence="1">The sequence shown here is derived from an EMBL/GenBank/DDBJ whole genome shotgun (WGS) entry which is preliminary data.</text>
</comment>
<dbReference type="RefSeq" id="XP_056044454.1">
    <property type="nucleotide sequence ID" value="XM_056185941.1"/>
</dbReference>
<proteinExistence type="predicted"/>
<dbReference type="AlphaFoldDB" id="A0AAD7VTR7"/>
<evidence type="ECO:0000313" key="2">
    <source>
        <dbReference type="Proteomes" id="UP001217417"/>
    </source>
</evidence>
<dbReference type="GeneID" id="80881107"/>
<sequence length="343" mass="39594">MPAWTYLLRRSPVLLENQNQQSSAVERGENSPPRRLSFGYFESLRKKSFDDGMDLTTFSDLSAQVLEANPQAIDCAAEINRQSDSEMVQVQEQELTCTHRQLRYLFFRPHDQRLCKRCQMLLYILAEERAVYDQLLSTIEQNRGGGASSALARQAYIEAKRIVSEEFHATANIDTRIKSGQVSNKRSDGVESERIVKRSLITLKRDRKGKMPLTTVGYSVKKDWTTMESNSNTTTTTARRKMHATFRVKKSTNRRKRPTHLLKETNIRAEMITNSLASETLPDVHRAGIKVRRLRKRESERLLHDTSIDSLSDDLEYPFAQKSTSKIKWRHTKRRRSSRLASV</sequence>
<accession>A0AAD7VTR7</accession>
<gene>
    <name evidence="1" type="ORF">POJ06DRAFT_237165</name>
</gene>
<reference evidence="1" key="1">
    <citation type="submission" date="2023-03" db="EMBL/GenBank/DDBJ databases">
        <title>Near-Complete genome sequence of Lipomyces tetrasporous NRRL Y-64009, an oleaginous yeast capable of growing on lignocellulosic hydrolysates.</title>
        <authorList>
            <consortium name="Lawrence Berkeley National Laboratory"/>
            <person name="Jagtap S.S."/>
            <person name="Liu J.-J."/>
            <person name="Walukiewicz H.E."/>
            <person name="Pangilinan J."/>
            <person name="Lipzen A."/>
            <person name="Ahrendt S."/>
            <person name="Koriabine M."/>
            <person name="Cobaugh K."/>
            <person name="Salamov A."/>
            <person name="Yoshinaga Y."/>
            <person name="Ng V."/>
            <person name="Daum C."/>
            <person name="Grigoriev I.V."/>
            <person name="Slininger P.J."/>
            <person name="Dien B.S."/>
            <person name="Jin Y.-S."/>
            <person name="Rao C.V."/>
        </authorList>
    </citation>
    <scope>NUCLEOTIDE SEQUENCE</scope>
    <source>
        <strain evidence="1">NRRL Y-64009</strain>
    </source>
</reference>